<dbReference type="PANTHER" id="PTHR13806">
    <property type="entry name" value="FLOTILLIN-RELATED"/>
    <property type="match status" value="1"/>
</dbReference>
<comment type="subcellular location">
    <subcellularLocation>
        <location evidence="4">Cell membrane</location>
        <topology evidence="4">Lipid-anchor</topology>
    </subcellularLocation>
    <subcellularLocation>
        <location evidence="4">Membrane</location>
        <location evidence="4">Caveola</location>
    </subcellularLocation>
</comment>
<evidence type="ECO:0000256" key="1">
    <source>
        <dbReference type="ARBA" id="ARBA00007161"/>
    </source>
</evidence>
<comment type="similarity">
    <text evidence="1 4">Belongs to the band 7/mec-2 family. Flotillin subfamily.</text>
</comment>
<evidence type="ECO:0000313" key="6">
    <source>
        <dbReference type="EMBL" id="KAH7283124.1"/>
    </source>
</evidence>
<dbReference type="Gene3D" id="3.30.479.30">
    <property type="entry name" value="Band 7 domain"/>
    <property type="match status" value="1"/>
</dbReference>
<evidence type="ECO:0000256" key="4">
    <source>
        <dbReference type="RuleBase" id="RU366054"/>
    </source>
</evidence>
<evidence type="ECO:0000256" key="3">
    <source>
        <dbReference type="ARBA" id="ARBA00023136"/>
    </source>
</evidence>
<keyword evidence="3 4" id="KW-0472">Membrane</keyword>
<name>A0A8T2QHN4_CERRI</name>
<dbReference type="InterPro" id="IPR001107">
    <property type="entry name" value="Band_7"/>
</dbReference>
<protein>
    <recommendedName>
        <fullName evidence="4">Flotillin-like</fullName>
    </recommendedName>
</protein>
<dbReference type="OrthoDB" id="6080404at2759"/>
<dbReference type="OMA" id="SKEREGM"/>
<organism evidence="6 7">
    <name type="scientific">Ceratopteris richardii</name>
    <name type="common">Triangle waterfern</name>
    <dbReference type="NCBI Taxonomy" id="49495"/>
    <lineage>
        <taxon>Eukaryota</taxon>
        <taxon>Viridiplantae</taxon>
        <taxon>Streptophyta</taxon>
        <taxon>Embryophyta</taxon>
        <taxon>Tracheophyta</taxon>
        <taxon>Polypodiopsida</taxon>
        <taxon>Polypodiidae</taxon>
        <taxon>Polypodiales</taxon>
        <taxon>Pteridineae</taxon>
        <taxon>Pteridaceae</taxon>
        <taxon>Parkerioideae</taxon>
        <taxon>Ceratopteris</taxon>
    </lineage>
</organism>
<keyword evidence="2 4" id="KW-1003">Cell membrane</keyword>
<dbReference type="InterPro" id="IPR027705">
    <property type="entry name" value="Flotillin_fam"/>
</dbReference>
<dbReference type="GO" id="GO:0005901">
    <property type="term" value="C:caveola"/>
    <property type="evidence" value="ECO:0007669"/>
    <property type="project" value="UniProtKB-SubCell"/>
</dbReference>
<comment type="caution">
    <text evidence="6">The sequence shown here is derived from an EMBL/GenBank/DDBJ whole genome shotgun (WGS) entry which is preliminary data.</text>
</comment>
<evidence type="ECO:0000259" key="5">
    <source>
        <dbReference type="Pfam" id="PF01145"/>
    </source>
</evidence>
<dbReference type="PANTHER" id="PTHR13806:SF31">
    <property type="entry name" value="FLOTILLIN-LIKE PROTEIN 1-RELATED"/>
    <property type="match status" value="1"/>
</dbReference>
<gene>
    <name evidence="6" type="ORF">KP509_35G062200</name>
</gene>
<accession>A0A8T2QHN4</accession>
<sequence>MVWRVAAASEFLVITGLGIDDIKLAKKAWILPGQSCSRMDLAPVNYDFDVQAMSAEKLPFKLPAVFTIGPRADDPEALIKYARLVNSQGRNSRNVNDLVKGIIEGETRVLAASMTMEEIFKGTKEFKSEVFGKVQLELNEFGLHIYNANVKQLVDIPGHEYFSFLGQKIQQEAANAAKVAVAEAKYKGDVGAKQREGLTLQNAAKVDAETKVLSLKQQQYAKQQELQTLAETRVFENTRKAEIAMADAELTKKSAIWTQEAEVAKIQSENAAKMREAELQRELQIRYAETEMERLRASEVVPATINYEKKVQDAKAQLVQRQQAAEAALFEQQRQSDAITYNAQRTAEARKQAADAEAYAIMKAADARLYETQKQAEGLLAMAEAKAAMAGKLLKPLGNYRSLHDFLLLDRGIYQDMARLNAEAIKGLSPKISIWDTNSHPHGDGGGNGFAGFASNALGQFSHIYKTLPPLLTTVQEQTGITPSTFIATLPQTTQ</sequence>
<dbReference type="SUPFAM" id="SSF117892">
    <property type="entry name" value="Band 7/SPFH domain"/>
    <property type="match status" value="1"/>
</dbReference>
<evidence type="ECO:0000256" key="2">
    <source>
        <dbReference type="ARBA" id="ARBA00022475"/>
    </source>
</evidence>
<reference evidence="6" key="1">
    <citation type="submission" date="2021-08" db="EMBL/GenBank/DDBJ databases">
        <title>WGS assembly of Ceratopteris richardii.</title>
        <authorList>
            <person name="Marchant D.B."/>
            <person name="Chen G."/>
            <person name="Jenkins J."/>
            <person name="Shu S."/>
            <person name="Leebens-Mack J."/>
            <person name="Grimwood J."/>
            <person name="Schmutz J."/>
            <person name="Soltis P."/>
            <person name="Soltis D."/>
            <person name="Chen Z.-H."/>
        </authorList>
    </citation>
    <scope>NUCLEOTIDE SEQUENCE</scope>
    <source>
        <strain evidence="6">Whitten #5841</strain>
        <tissue evidence="6">Leaf</tissue>
    </source>
</reference>
<dbReference type="CDD" id="cd03399">
    <property type="entry name" value="SPFH_flotillin"/>
    <property type="match status" value="1"/>
</dbReference>
<dbReference type="EMBL" id="CM035440">
    <property type="protein sequence ID" value="KAH7283124.1"/>
    <property type="molecule type" value="Genomic_DNA"/>
</dbReference>
<feature type="domain" description="Band 7" evidence="5">
    <location>
        <begin position="12"/>
        <end position="184"/>
    </location>
</feature>
<dbReference type="InterPro" id="IPR036013">
    <property type="entry name" value="Band_7/SPFH_dom_sf"/>
</dbReference>
<dbReference type="AlphaFoldDB" id="A0A8T2QHN4"/>
<proteinExistence type="inferred from homology"/>
<dbReference type="Pfam" id="PF01145">
    <property type="entry name" value="Band_7"/>
    <property type="match status" value="1"/>
</dbReference>
<evidence type="ECO:0000313" key="7">
    <source>
        <dbReference type="Proteomes" id="UP000825935"/>
    </source>
</evidence>
<dbReference type="Proteomes" id="UP000825935">
    <property type="component" value="Chromosome 35"/>
</dbReference>
<keyword evidence="7" id="KW-1185">Reference proteome</keyword>